<dbReference type="RefSeq" id="WP_144351154.1">
    <property type="nucleotide sequence ID" value="NZ_CP036259.1"/>
</dbReference>
<dbReference type="PANTHER" id="PTHR43177:SF3">
    <property type="entry name" value="PROTEIN NRFC HOMOLOG"/>
    <property type="match status" value="1"/>
</dbReference>
<dbReference type="EMBL" id="CP036259">
    <property type="protein sequence ID" value="QDR81688.1"/>
    <property type="molecule type" value="Genomic_DNA"/>
</dbReference>
<keyword evidence="7" id="KW-1185">Reference proteome</keyword>
<proteinExistence type="predicted"/>
<dbReference type="Pfam" id="PF12800">
    <property type="entry name" value="Fer4_4"/>
    <property type="match status" value="1"/>
</dbReference>
<dbReference type="Pfam" id="PF13247">
    <property type="entry name" value="Fer4_11"/>
    <property type="match status" value="1"/>
</dbReference>
<dbReference type="PANTHER" id="PTHR43177">
    <property type="entry name" value="PROTEIN NRFC"/>
    <property type="match status" value="1"/>
</dbReference>
<organism evidence="6 7">
    <name type="scientific">Sporomusa termitida</name>
    <dbReference type="NCBI Taxonomy" id="2377"/>
    <lineage>
        <taxon>Bacteria</taxon>
        <taxon>Bacillati</taxon>
        <taxon>Bacillota</taxon>
        <taxon>Negativicutes</taxon>
        <taxon>Selenomonadales</taxon>
        <taxon>Sporomusaceae</taxon>
        <taxon>Sporomusa</taxon>
    </lineage>
</organism>
<keyword evidence="3" id="KW-0408">Iron</keyword>
<dbReference type="InterPro" id="IPR017900">
    <property type="entry name" value="4Fe4S_Fe_S_CS"/>
</dbReference>
<protein>
    <submittedName>
        <fullName evidence="6">Anaerobic dimethyl sulfoxide reductase chain B</fullName>
    </submittedName>
</protein>
<dbReference type="CDD" id="cd16371">
    <property type="entry name" value="DMSOR_beta_like"/>
    <property type="match status" value="1"/>
</dbReference>
<dbReference type="InterPro" id="IPR050954">
    <property type="entry name" value="ET_IronSulfur_Cluster-Binding"/>
</dbReference>
<evidence type="ECO:0000256" key="3">
    <source>
        <dbReference type="ARBA" id="ARBA00023004"/>
    </source>
</evidence>
<dbReference type="Proteomes" id="UP000320776">
    <property type="component" value="Chromosome"/>
</dbReference>
<dbReference type="OrthoDB" id="9810688at2"/>
<dbReference type="KEGG" id="sted:SPTER_31000"/>
<accession>A0A517DWF8</accession>
<dbReference type="Gene3D" id="3.30.70.20">
    <property type="match status" value="2"/>
</dbReference>
<evidence type="ECO:0000313" key="7">
    <source>
        <dbReference type="Proteomes" id="UP000320776"/>
    </source>
</evidence>
<dbReference type="GO" id="GO:0046872">
    <property type="term" value="F:metal ion binding"/>
    <property type="evidence" value="ECO:0007669"/>
    <property type="project" value="UniProtKB-KW"/>
</dbReference>
<evidence type="ECO:0000256" key="2">
    <source>
        <dbReference type="ARBA" id="ARBA00022723"/>
    </source>
</evidence>
<sequence length="182" mass="20047">MSKQVGFYYNQNYCIGCQACETACKVKNKLAPGIRWRIVDHFETKANGRQVDRYLSRACMHCEKPACVRVCPVKAFSKRPADGIVIQNHEKCVGCRACVYACPYKAIAFSQREIKASKCDLCLDNRQQGEAPACVRGCPLQVLQAGELNRMDKAGATGDCPGFSRNATGPAMRFAPEKRAGS</sequence>
<gene>
    <name evidence="6" type="primary">dmsB_3</name>
    <name evidence="6" type="ORF">SPTER_31000</name>
</gene>
<dbReference type="GO" id="GO:0051539">
    <property type="term" value="F:4 iron, 4 sulfur cluster binding"/>
    <property type="evidence" value="ECO:0007669"/>
    <property type="project" value="UniProtKB-KW"/>
</dbReference>
<keyword evidence="2" id="KW-0479">Metal-binding</keyword>
<dbReference type="InterPro" id="IPR017896">
    <property type="entry name" value="4Fe4S_Fe-S-bd"/>
</dbReference>
<evidence type="ECO:0000259" key="5">
    <source>
        <dbReference type="PROSITE" id="PS51379"/>
    </source>
</evidence>
<keyword evidence="1" id="KW-0004">4Fe-4S</keyword>
<dbReference type="PROSITE" id="PS51379">
    <property type="entry name" value="4FE4S_FER_2"/>
    <property type="match status" value="3"/>
</dbReference>
<reference evidence="6 7" key="1">
    <citation type="submission" date="2019-02" db="EMBL/GenBank/DDBJ databases">
        <title>Closed genome of Sporomusa termitida DSM 4440.</title>
        <authorList>
            <person name="Poehlein A."/>
            <person name="Daniel R."/>
        </authorList>
    </citation>
    <scope>NUCLEOTIDE SEQUENCE [LARGE SCALE GENOMIC DNA]</scope>
    <source>
        <strain evidence="6 7">DSM 4440</strain>
    </source>
</reference>
<dbReference type="PROSITE" id="PS00198">
    <property type="entry name" value="4FE4S_FER_1"/>
    <property type="match status" value="1"/>
</dbReference>
<feature type="domain" description="4Fe-4S ferredoxin-type" evidence="5">
    <location>
        <begin position="5"/>
        <end position="35"/>
    </location>
</feature>
<dbReference type="AlphaFoldDB" id="A0A517DWF8"/>
<feature type="domain" description="4Fe-4S ferredoxin-type" evidence="5">
    <location>
        <begin position="47"/>
        <end position="81"/>
    </location>
</feature>
<evidence type="ECO:0000256" key="1">
    <source>
        <dbReference type="ARBA" id="ARBA00022485"/>
    </source>
</evidence>
<dbReference type="SUPFAM" id="SSF54862">
    <property type="entry name" value="4Fe-4S ferredoxins"/>
    <property type="match status" value="1"/>
</dbReference>
<keyword evidence="4" id="KW-0411">Iron-sulfur</keyword>
<name>A0A517DWF8_9FIRM</name>
<feature type="domain" description="4Fe-4S ferredoxin-type" evidence="5">
    <location>
        <begin position="83"/>
        <end position="112"/>
    </location>
</feature>
<evidence type="ECO:0000313" key="6">
    <source>
        <dbReference type="EMBL" id="QDR81688.1"/>
    </source>
</evidence>
<evidence type="ECO:0000256" key="4">
    <source>
        <dbReference type="ARBA" id="ARBA00023014"/>
    </source>
</evidence>